<dbReference type="InterPro" id="IPR043159">
    <property type="entry name" value="Lectin_gal-bd_sf"/>
</dbReference>
<dbReference type="EMBL" id="KB201961">
    <property type="protein sequence ID" value="ESO93166.1"/>
    <property type="molecule type" value="Genomic_DNA"/>
</dbReference>
<organism evidence="1 2">
    <name type="scientific">Lottia gigantea</name>
    <name type="common">Giant owl limpet</name>
    <dbReference type="NCBI Taxonomy" id="225164"/>
    <lineage>
        <taxon>Eukaryota</taxon>
        <taxon>Metazoa</taxon>
        <taxon>Spiralia</taxon>
        <taxon>Lophotrochozoa</taxon>
        <taxon>Mollusca</taxon>
        <taxon>Gastropoda</taxon>
        <taxon>Patellogastropoda</taxon>
        <taxon>Lottioidea</taxon>
        <taxon>Lottiidae</taxon>
        <taxon>Lottia</taxon>
    </lineage>
</organism>
<dbReference type="HOGENOM" id="CLU_575256_0_0_1"/>
<dbReference type="InterPro" id="IPR001969">
    <property type="entry name" value="Aspartic_peptidase_AS"/>
</dbReference>
<dbReference type="CDD" id="cd22823">
    <property type="entry name" value="Gal_Rha_Lectin"/>
    <property type="match status" value="1"/>
</dbReference>
<dbReference type="GO" id="GO:0006508">
    <property type="term" value="P:proteolysis"/>
    <property type="evidence" value="ECO:0007669"/>
    <property type="project" value="InterPro"/>
</dbReference>
<name>V4AIA4_LOTGI</name>
<dbReference type="GO" id="GO:0004190">
    <property type="term" value="F:aspartic-type endopeptidase activity"/>
    <property type="evidence" value="ECO:0007669"/>
    <property type="project" value="InterPro"/>
</dbReference>
<evidence type="ECO:0000313" key="2">
    <source>
        <dbReference type="Proteomes" id="UP000030746"/>
    </source>
</evidence>
<dbReference type="STRING" id="225164.V4AIA4"/>
<dbReference type="Gene3D" id="2.60.120.740">
    <property type="match status" value="1"/>
</dbReference>
<reference evidence="1 2" key="1">
    <citation type="journal article" date="2013" name="Nature">
        <title>Insights into bilaterian evolution from three spiralian genomes.</title>
        <authorList>
            <person name="Simakov O."/>
            <person name="Marletaz F."/>
            <person name="Cho S.J."/>
            <person name="Edsinger-Gonzales E."/>
            <person name="Havlak P."/>
            <person name="Hellsten U."/>
            <person name="Kuo D.H."/>
            <person name="Larsson T."/>
            <person name="Lv J."/>
            <person name="Arendt D."/>
            <person name="Savage R."/>
            <person name="Osoegawa K."/>
            <person name="de Jong P."/>
            <person name="Grimwood J."/>
            <person name="Chapman J.A."/>
            <person name="Shapiro H."/>
            <person name="Aerts A."/>
            <person name="Otillar R.P."/>
            <person name="Terry A.Y."/>
            <person name="Boore J.L."/>
            <person name="Grigoriev I.V."/>
            <person name="Lindberg D.R."/>
            <person name="Seaver E.C."/>
            <person name="Weisblat D.A."/>
            <person name="Putnam N.H."/>
            <person name="Rokhsar D.S."/>
        </authorList>
    </citation>
    <scope>NUCLEOTIDE SEQUENCE [LARGE SCALE GENOMIC DNA]</scope>
</reference>
<dbReference type="CTD" id="20243273"/>
<protein>
    <submittedName>
        <fullName evidence="1">Uncharacterized protein</fullName>
    </submittedName>
</protein>
<dbReference type="SUPFAM" id="SSF50630">
    <property type="entry name" value="Acid proteases"/>
    <property type="match status" value="1"/>
</dbReference>
<dbReference type="Gene3D" id="2.40.70.10">
    <property type="entry name" value="Acid Proteases"/>
    <property type="match status" value="1"/>
</dbReference>
<accession>V4AIA4</accession>
<dbReference type="Pfam" id="PF08284">
    <property type="entry name" value="RVP_2"/>
    <property type="match status" value="1"/>
</dbReference>
<dbReference type="OrthoDB" id="10167998at2759"/>
<dbReference type="KEGG" id="lgi:LOTGIDRAFT_175601"/>
<dbReference type="CDD" id="cd00303">
    <property type="entry name" value="retropepsin_like"/>
    <property type="match status" value="1"/>
</dbReference>
<dbReference type="Proteomes" id="UP000030746">
    <property type="component" value="Unassembled WGS sequence"/>
</dbReference>
<dbReference type="PROSITE" id="PS00141">
    <property type="entry name" value="ASP_PROTEASE"/>
    <property type="match status" value="1"/>
</dbReference>
<keyword evidence="2" id="KW-1185">Reference proteome</keyword>
<dbReference type="InterPro" id="IPR021109">
    <property type="entry name" value="Peptidase_aspartic_dom_sf"/>
</dbReference>
<dbReference type="RefSeq" id="XP_009056139.1">
    <property type="nucleotide sequence ID" value="XM_009057891.1"/>
</dbReference>
<sequence>MDKDTKTDRFDGTIINRDLAEAHFLSFLDICESKDIDYETLVVGDFGKVVSAFKLTLKASENYENVERVCKRLNYGENQIKHKLIDILPSECQQSVVMTTDNNSTADDLGVCESAPHELPNLDKTKPDVEVQIQLDNRNFCKGLLQDGKSTLVLIDSGASRSLISKSFISSSSYLRKLPVYKLKEPLKFRMGNGMCLESDYYLHLEVHIQGFTFGLYAYITNNMIGIDLVMGQDTLAQLNGNLSFRDNIFRCKTIPFYMTSDLHLRPNQSIVKNRDVHMVSSNRLSEACPKILLIKVTLRVKKVIRVTKSLEERYIFPYMYLRKKCIKRPLNRIDFVSGCTITVSCSTNTSTVCNGVSSLPCTTHKLSCPSPLVIQIINTTYGYRSECYVNGHSSCVNTSCCNEKPSDCFQLFSDDDKRAAGKCNGKKTCKLSGFREAHGIDCSGTINAYSKIKYDCVNKGSVFFFLYLIAYHLD</sequence>
<gene>
    <name evidence="1" type="ORF">LOTGIDRAFT_175601</name>
</gene>
<dbReference type="GeneID" id="20243273"/>
<evidence type="ECO:0000313" key="1">
    <source>
        <dbReference type="EMBL" id="ESO93166.1"/>
    </source>
</evidence>
<proteinExistence type="predicted"/>
<dbReference type="AlphaFoldDB" id="V4AIA4"/>